<dbReference type="eggNOG" id="ENOG502S40Z">
    <property type="taxonomic scope" value="Eukaryota"/>
</dbReference>
<name>W2RND9_CYPE1</name>
<sequence>MSHPSAAALARIPSTRSYHRGFAAGDATYIGYNASRPTDALRRRATSDPRAPSHDVSNLGAAARPKTQIELDLERADRLRRQRRFTLTNADVAAKDKDIAAAEDELREDLQMIGHRGMEITRRLDYGYYNLLEKVGNLASVIQSLQSLSTQSGQLVRNLEGEAEKIDDMVKSKASDLRKGFEERDERAKQLESRGKEVQRLAEEMGQRLETARAKVEKWEEEESQRQEVWSRFVARVWGMAGSVVFLVVAIVVAKEVWLGRAAIKDLIAPGQGNVLHNTSLAVGMRKLEGAKERIPEDVKRVLVEIEERNRNSRSPLVQTHPIESQVRTEEPEILRVLNEL</sequence>
<feature type="compositionally biased region" description="Basic and acidic residues" evidence="2">
    <location>
        <begin position="41"/>
        <end position="53"/>
    </location>
</feature>
<evidence type="ECO:0000313" key="5">
    <source>
        <dbReference type="Proteomes" id="UP000030752"/>
    </source>
</evidence>
<dbReference type="VEuPathDB" id="FungiDB:HMPREF1541_08208"/>
<keyword evidence="3" id="KW-1133">Transmembrane helix</keyword>
<organism evidence="4 5">
    <name type="scientific">Cyphellophora europaea (strain CBS 101466)</name>
    <name type="common">Phialophora europaea</name>
    <dbReference type="NCBI Taxonomy" id="1220924"/>
    <lineage>
        <taxon>Eukaryota</taxon>
        <taxon>Fungi</taxon>
        <taxon>Dikarya</taxon>
        <taxon>Ascomycota</taxon>
        <taxon>Pezizomycotina</taxon>
        <taxon>Eurotiomycetes</taxon>
        <taxon>Chaetothyriomycetidae</taxon>
        <taxon>Chaetothyriales</taxon>
        <taxon>Cyphellophoraceae</taxon>
        <taxon>Cyphellophora</taxon>
    </lineage>
</organism>
<proteinExistence type="predicted"/>
<reference evidence="4 5" key="1">
    <citation type="submission" date="2013-03" db="EMBL/GenBank/DDBJ databases">
        <title>The Genome Sequence of Phialophora europaea CBS 101466.</title>
        <authorList>
            <consortium name="The Broad Institute Genomics Platform"/>
            <person name="Cuomo C."/>
            <person name="de Hoog S."/>
            <person name="Gorbushina A."/>
            <person name="Walker B."/>
            <person name="Young S.K."/>
            <person name="Zeng Q."/>
            <person name="Gargeya S."/>
            <person name="Fitzgerald M."/>
            <person name="Haas B."/>
            <person name="Abouelleil A."/>
            <person name="Allen A.W."/>
            <person name="Alvarado L."/>
            <person name="Arachchi H.M."/>
            <person name="Berlin A.M."/>
            <person name="Chapman S.B."/>
            <person name="Gainer-Dewar J."/>
            <person name="Goldberg J."/>
            <person name="Griggs A."/>
            <person name="Gujja S."/>
            <person name="Hansen M."/>
            <person name="Howarth C."/>
            <person name="Imamovic A."/>
            <person name="Ireland A."/>
            <person name="Larimer J."/>
            <person name="McCowan C."/>
            <person name="Murphy C."/>
            <person name="Pearson M."/>
            <person name="Poon T.W."/>
            <person name="Priest M."/>
            <person name="Roberts A."/>
            <person name="Saif S."/>
            <person name="Shea T."/>
            <person name="Sisk P."/>
            <person name="Sykes S."/>
            <person name="Wortman J."/>
            <person name="Nusbaum C."/>
            <person name="Birren B."/>
        </authorList>
    </citation>
    <scope>NUCLEOTIDE SEQUENCE [LARGE SCALE GENOMIC DNA]</scope>
    <source>
        <strain evidence="4 5">CBS 101466</strain>
    </source>
</reference>
<keyword evidence="5" id="KW-1185">Reference proteome</keyword>
<keyword evidence="3" id="KW-0472">Membrane</keyword>
<feature type="region of interest" description="Disordered" evidence="2">
    <location>
        <begin position="41"/>
        <end position="64"/>
    </location>
</feature>
<protein>
    <submittedName>
        <fullName evidence="4">Uncharacterized protein</fullName>
    </submittedName>
</protein>
<evidence type="ECO:0000256" key="2">
    <source>
        <dbReference type="SAM" id="MobiDB-lite"/>
    </source>
</evidence>
<dbReference type="OrthoDB" id="5419542at2759"/>
<feature type="coiled-coil region" evidence="1">
    <location>
        <begin position="188"/>
        <end position="229"/>
    </location>
</feature>
<dbReference type="HOGENOM" id="CLU_035733_0_0_1"/>
<dbReference type="STRING" id="1220924.W2RND9"/>
<evidence type="ECO:0000313" key="4">
    <source>
        <dbReference type="EMBL" id="ETN37218.1"/>
    </source>
</evidence>
<keyword evidence="1" id="KW-0175">Coiled coil</keyword>
<feature type="transmembrane region" description="Helical" evidence="3">
    <location>
        <begin position="233"/>
        <end position="254"/>
    </location>
</feature>
<gene>
    <name evidence="4" type="ORF">HMPREF1541_08208</name>
</gene>
<accession>W2RND9</accession>
<dbReference type="GeneID" id="19975547"/>
<keyword evidence="3" id="KW-0812">Transmembrane</keyword>
<dbReference type="AlphaFoldDB" id="W2RND9"/>
<dbReference type="RefSeq" id="XP_008720750.1">
    <property type="nucleotide sequence ID" value="XM_008722528.1"/>
</dbReference>
<evidence type="ECO:0000256" key="3">
    <source>
        <dbReference type="SAM" id="Phobius"/>
    </source>
</evidence>
<dbReference type="InParanoid" id="W2RND9"/>
<dbReference type="Proteomes" id="UP000030752">
    <property type="component" value="Unassembled WGS sequence"/>
</dbReference>
<evidence type="ECO:0000256" key="1">
    <source>
        <dbReference type="SAM" id="Coils"/>
    </source>
</evidence>
<dbReference type="EMBL" id="KB822724">
    <property type="protein sequence ID" value="ETN37218.1"/>
    <property type="molecule type" value="Genomic_DNA"/>
</dbReference>